<evidence type="ECO:0000313" key="5">
    <source>
        <dbReference type="Proteomes" id="UP001152622"/>
    </source>
</evidence>
<dbReference type="InterPro" id="IPR043502">
    <property type="entry name" value="DNA/RNA_pol_sf"/>
</dbReference>
<dbReference type="AlphaFoldDB" id="A0A9Q1JAZ1"/>
<dbReference type="PANTHER" id="PTHR47027">
    <property type="entry name" value="REVERSE TRANSCRIPTASE DOMAIN-CONTAINING PROTEIN"/>
    <property type="match status" value="1"/>
</dbReference>
<dbReference type="InterPro" id="IPR000477">
    <property type="entry name" value="RT_dom"/>
</dbReference>
<evidence type="ECO:0000256" key="2">
    <source>
        <dbReference type="ARBA" id="ARBA00012180"/>
    </source>
</evidence>
<dbReference type="InterPro" id="IPR043128">
    <property type="entry name" value="Rev_trsase/Diguanyl_cyclase"/>
</dbReference>
<dbReference type="Proteomes" id="UP001152622">
    <property type="component" value="Chromosome 2"/>
</dbReference>
<dbReference type="EC" id="3.1.26.4" evidence="2"/>
<reference evidence="4" key="1">
    <citation type="journal article" date="2023" name="Science">
        <title>Genome structures resolve the early diversification of teleost fishes.</title>
        <authorList>
            <person name="Parey E."/>
            <person name="Louis A."/>
            <person name="Montfort J."/>
            <person name="Bouchez O."/>
            <person name="Roques C."/>
            <person name="Iampietro C."/>
            <person name="Lluch J."/>
            <person name="Castinel A."/>
            <person name="Donnadieu C."/>
            <person name="Desvignes T."/>
            <person name="Floi Bucao C."/>
            <person name="Jouanno E."/>
            <person name="Wen M."/>
            <person name="Mejri S."/>
            <person name="Dirks R."/>
            <person name="Jansen H."/>
            <person name="Henkel C."/>
            <person name="Chen W.J."/>
            <person name="Zahm M."/>
            <person name="Cabau C."/>
            <person name="Klopp C."/>
            <person name="Thompson A.W."/>
            <person name="Robinson-Rechavi M."/>
            <person name="Braasch I."/>
            <person name="Lecointre G."/>
            <person name="Bobe J."/>
            <person name="Postlethwait J.H."/>
            <person name="Berthelot C."/>
            <person name="Roest Crollius H."/>
            <person name="Guiguen Y."/>
        </authorList>
    </citation>
    <scope>NUCLEOTIDE SEQUENCE</scope>
    <source>
        <strain evidence="4">WJC10195</strain>
    </source>
</reference>
<comment type="similarity">
    <text evidence="1">Belongs to the beta type-B retroviral polymerase family. HERV class-II K(HML-2) pol subfamily.</text>
</comment>
<dbReference type="Pfam" id="PF00078">
    <property type="entry name" value="RVT_1"/>
    <property type="match status" value="1"/>
</dbReference>
<dbReference type="PROSITE" id="PS50878">
    <property type="entry name" value="RT_POL"/>
    <property type="match status" value="1"/>
</dbReference>
<accession>A0A9Q1JAZ1</accession>
<name>A0A9Q1JAZ1_SYNKA</name>
<sequence length="431" mass="49443">MILNCLRPVLDPLLRPQQNGFREKRMTIEQILALRRIIEGVRNRNLPAIMTFIDFKKAFDTVHRGKLIHIQRAYSIPDKLVQAISRYEHTRAKVNSPDGETETFNIHTGVLQGDTLAPYLFIIVLDHALRKAIAGCEEELGFTLALRSSRRVPAVIVTDFDYADDITLISNTAEQARQHLLAVETECLRVGLQLNSKKTKVLAFNTNDIVVCTRNGETLKVEEDFRYLSAWISSSLKNLKTRRAIAWKVLHDMRRMWKSELSRKIKRKLFVSTVESVLLYGAETWTLTAAQEKSLDGCYTRMLHMAQDVFWMEHMSNVDLYVDLPLVTSKIRQRRLRLAGHSVRHPDLIASKLVLWEPTHGKATRGAKRITYTDMLRKDTSYASTDELRSGMLDWDVWRGVISRARVAPVASTLLSNGLIQDLKQSPFYRV</sequence>
<evidence type="ECO:0000313" key="4">
    <source>
        <dbReference type="EMBL" id="KAJ8375765.1"/>
    </source>
</evidence>
<evidence type="ECO:0000259" key="3">
    <source>
        <dbReference type="PROSITE" id="PS50878"/>
    </source>
</evidence>
<dbReference type="EMBL" id="JAINUF010000002">
    <property type="protein sequence ID" value="KAJ8375765.1"/>
    <property type="molecule type" value="Genomic_DNA"/>
</dbReference>
<dbReference type="CDD" id="cd01650">
    <property type="entry name" value="RT_nLTR_like"/>
    <property type="match status" value="1"/>
</dbReference>
<proteinExistence type="inferred from homology"/>
<dbReference type="OrthoDB" id="410104at2759"/>
<evidence type="ECO:0000256" key="1">
    <source>
        <dbReference type="ARBA" id="ARBA00010879"/>
    </source>
</evidence>
<dbReference type="SUPFAM" id="SSF56672">
    <property type="entry name" value="DNA/RNA polymerases"/>
    <property type="match status" value="1"/>
</dbReference>
<feature type="domain" description="Reverse transcriptase" evidence="3">
    <location>
        <begin position="1"/>
        <end position="236"/>
    </location>
</feature>
<dbReference type="GO" id="GO:0004523">
    <property type="term" value="F:RNA-DNA hybrid ribonuclease activity"/>
    <property type="evidence" value="ECO:0007669"/>
    <property type="project" value="UniProtKB-EC"/>
</dbReference>
<dbReference type="Gene3D" id="3.30.70.270">
    <property type="match status" value="1"/>
</dbReference>
<protein>
    <recommendedName>
        <fullName evidence="2">ribonuclease H</fullName>
        <ecNumber evidence="2">3.1.26.4</ecNumber>
    </recommendedName>
</protein>
<dbReference type="PANTHER" id="PTHR47027:SF27">
    <property type="entry name" value="REVERSE TRANSCRIPTASE DOMAIN-CONTAINING PROTEIN"/>
    <property type="match status" value="1"/>
</dbReference>
<keyword evidence="5" id="KW-1185">Reference proteome</keyword>
<gene>
    <name evidence="4" type="ORF">SKAU_G00063450</name>
</gene>
<comment type="caution">
    <text evidence="4">The sequence shown here is derived from an EMBL/GenBank/DDBJ whole genome shotgun (WGS) entry which is preliminary data.</text>
</comment>
<organism evidence="4 5">
    <name type="scientific">Synaphobranchus kaupii</name>
    <name type="common">Kaup's arrowtooth eel</name>
    <dbReference type="NCBI Taxonomy" id="118154"/>
    <lineage>
        <taxon>Eukaryota</taxon>
        <taxon>Metazoa</taxon>
        <taxon>Chordata</taxon>
        <taxon>Craniata</taxon>
        <taxon>Vertebrata</taxon>
        <taxon>Euteleostomi</taxon>
        <taxon>Actinopterygii</taxon>
        <taxon>Neopterygii</taxon>
        <taxon>Teleostei</taxon>
        <taxon>Anguilliformes</taxon>
        <taxon>Synaphobranchidae</taxon>
        <taxon>Synaphobranchus</taxon>
    </lineage>
</organism>